<dbReference type="Gene3D" id="3.20.20.70">
    <property type="entry name" value="Aldolase class I"/>
    <property type="match status" value="1"/>
</dbReference>
<dbReference type="CDD" id="cd04730">
    <property type="entry name" value="NPD_like"/>
    <property type="match status" value="1"/>
</dbReference>
<proteinExistence type="inferred from homology"/>
<dbReference type="PANTHER" id="PTHR42747">
    <property type="entry name" value="NITRONATE MONOOXYGENASE-RELATED"/>
    <property type="match status" value="1"/>
</dbReference>
<feature type="compositionally biased region" description="Basic and acidic residues" evidence="12">
    <location>
        <begin position="367"/>
        <end position="387"/>
    </location>
</feature>
<keyword evidence="6" id="KW-0547">Nucleotide-binding</keyword>
<comment type="cofactor">
    <cofactor evidence="1">
        <name>FMN</name>
        <dbReference type="ChEBI" id="CHEBI:58210"/>
    </cofactor>
</comment>
<keyword evidence="7" id="KW-0560">Oxidoreductase</keyword>
<dbReference type="InterPro" id="IPR004136">
    <property type="entry name" value="NMO"/>
</dbReference>
<keyword evidence="5" id="KW-0288">FMN</keyword>
<dbReference type="PANTHER" id="PTHR42747:SF3">
    <property type="entry name" value="NITRONATE MONOOXYGENASE-RELATED"/>
    <property type="match status" value="1"/>
</dbReference>
<evidence type="ECO:0000256" key="11">
    <source>
        <dbReference type="ARBA" id="ARBA00067136"/>
    </source>
</evidence>
<feature type="region of interest" description="Disordered" evidence="12">
    <location>
        <begin position="362"/>
        <end position="387"/>
    </location>
</feature>
<keyword evidence="3" id="KW-0216">Detoxification</keyword>
<dbReference type="SUPFAM" id="SSF111283">
    <property type="entry name" value="Putative modulator of DNA gyrase, PmbA/TldD"/>
    <property type="match status" value="1"/>
</dbReference>
<evidence type="ECO:0000256" key="12">
    <source>
        <dbReference type="SAM" id="MobiDB-lite"/>
    </source>
</evidence>
<name>A0A5C6TZX4_9BURK</name>
<accession>A0A5C6TZX4</accession>
<dbReference type="Pfam" id="PF03060">
    <property type="entry name" value="NMO"/>
    <property type="match status" value="1"/>
</dbReference>
<dbReference type="GO" id="GO:0006508">
    <property type="term" value="P:proteolysis"/>
    <property type="evidence" value="ECO:0007669"/>
    <property type="project" value="InterPro"/>
</dbReference>
<evidence type="ECO:0000256" key="6">
    <source>
        <dbReference type="ARBA" id="ARBA00022741"/>
    </source>
</evidence>
<feature type="region of interest" description="Disordered" evidence="12">
    <location>
        <begin position="401"/>
        <end position="423"/>
    </location>
</feature>
<protein>
    <recommendedName>
        <fullName evidence="11">Nitronate monooxygenase</fullName>
    </recommendedName>
    <alternativeName>
        <fullName evidence="9">Propionate 3-nitronate monooxygenase</fullName>
    </alternativeName>
</protein>
<dbReference type="FunFam" id="3.20.20.70:FF:000154">
    <property type="entry name" value="Probable nitronate monooxygenase"/>
    <property type="match status" value="1"/>
</dbReference>
<reference evidence="13 14" key="1">
    <citation type="submission" date="2019-08" db="EMBL/GenBank/DDBJ databases">
        <authorList>
            <person name="Khan S.A."/>
            <person name="Jeon C.O."/>
            <person name="Jeong S.E."/>
        </authorList>
    </citation>
    <scope>NUCLEOTIDE SEQUENCE [LARGE SCALE GENOMIC DNA]</scope>
    <source>
        <strain evidence="14">IMCC1728</strain>
    </source>
</reference>
<dbReference type="GO" id="GO:0008237">
    <property type="term" value="F:metallopeptidase activity"/>
    <property type="evidence" value="ECO:0007669"/>
    <property type="project" value="InterPro"/>
</dbReference>
<evidence type="ECO:0000313" key="14">
    <source>
        <dbReference type="Proteomes" id="UP000321832"/>
    </source>
</evidence>
<keyword evidence="4" id="KW-0285">Flavoprotein</keyword>
<gene>
    <name evidence="13" type="ORF">FSC37_10965</name>
</gene>
<dbReference type="GO" id="GO:0009636">
    <property type="term" value="P:response to toxic substance"/>
    <property type="evidence" value="ECO:0007669"/>
    <property type="project" value="UniProtKB-KW"/>
</dbReference>
<dbReference type="Proteomes" id="UP000321832">
    <property type="component" value="Unassembled WGS sequence"/>
</dbReference>
<keyword evidence="8" id="KW-0503">Monooxygenase</keyword>
<dbReference type="EMBL" id="VOPW01000001">
    <property type="protein sequence ID" value="TXC66234.1"/>
    <property type="molecule type" value="Genomic_DNA"/>
</dbReference>
<comment type="catalytic activity">
    <reaction evidence="10">
        <text>3 propionate 3-nitronate + 3 O2 + H2O = 3 3-oxopropanoate + 2 nitrate + nitrite + H2O2 + 3 H(+)</text>
        <dbReference type="Rhea" id="RHEA:57332"/>
        <dbReference type="ChEBI" id="CHEBI:15377"/>
        <dbReference type="ChEBI" id="CHEBI:15378"/>
        <dbReference type="ChEBI" id="CHEBI:15379"/>
        <dbReference type="ChEBI" id="CHEBI:16240"/>
        <dbReference type="ChEBI" id="CHEBI:16301"/>
        <dbReference type="ChEBI" id="CHEBI:17632"/>
        <dbReference type="ChEBI" id="CHEBI:33190"/>
        <dbReference type="ChEBI" id="CHEBI:136067"/>
    </reaction>
</comment>
<evidence type="ECO:0000256" key="5">
    <source>
        <dbReference type="ARBA" id="ARBA00022643"/>
    </source>
</evidence>
<evidence type="ECO:0000313" key="13">
    <source>
        <dbReference type="EMBL" id="TXC66234.1"/>
    </source>
</evidence>
<dbReference type="GO" id="GO:0000166">
    <property type="term" value="F:nucleotide binding"/>
    <property type="evidence" value="ECO:0007669"/>
    <property type="project" value="UniProtKB-KW"/>
</dbReference>
<dbReference type="SUPFAM" id="SSF51412">
    <property type="entry name" value="Inosine monophosphate dehydrogenase (IMPDH)"/>
    <property type="match status" value="1"/>
</dbReference>
<evidence type="ECO:0000256" key="4">
    <source>
        <dbReference type="ARBA" id="ARBA00022630"/>
    </source>
</evidence>
<evidence type="ECO:0000256" key="1">
    <source>
        <dbReference type="ARBA" id="ARBA00001917"/>
    </source>
</evidence>
<dbReference type="InterPro" id="IPR013785">
    <property type="entry name" value="Aldolase_TIM"/>
</dbReference>
<dbReference type="AlphaFoldDB" id="A0A5C6TZX4"/>
<organism evidence="13 14">
    <name type="scientific">Piscinibacter aquaticus</name>
    <dbReference type="NCBI Taxonomy" id="392597"/>
    <lineage>
        <taxon>Bacteria</taxon>
        <taxon>Pseudomonadati</taxon>
        <taxon>Pseudomonadota</taxon>
        <taxon>Betaproteobacteria</taxon>
        <taxon>Burkholderiales</taxon>
        <taxon>Sphaerotilaceae</taxon>
        <taxon>Piscinibacter</taxon>
    </lineage>
</organism>
<keyword evidence="14" id="KW-1185">Reference proteome</keyword>
<dbReference type="GO" id="GO:0018580">
    <property type="term" value="F:nitronate monooxygenase activity"/>
    <property type="evidence" value="ECO:0007669"/>
    <property type="project" value="InterPro"/>
</dbReference>
<evidence type="ECO:0000256" key="3">
    <source>
        <dbReference type="ARBA" id="ARBA00022575"/>
    </source>
</evidence>
<evidence type="ECO:0000256" key="2">
    <source>
        <dbReference type="ARBA" id="ARBA00009881"/>
    </source>
</evidence>
<sequence>MSVISREYFEALADAVCAEARAGERSSVLLKAEASDFIRFNRAAVRQATQVQQAHATVALTQGLRRAEGRVALSGQREADIARVRAELASLRSLLPELSDDPWLLLPDTPVHSERHDRGTLPSAAQVVASVIEAARGLDFVGFHASGPMVRAFADSLGTRHWHHVENFHTDWCLYHAADKAVKTSYAGSQWSDAEFAGRVAQGAGQLALLARAPKALQPGAYRAWMTPAAMSELLGTLGWGGFGLKSRRTGTSSLMRLAHRDAVLSPQFELVEHTAMGSAPGFTAEGFGRPERVGLIERGGHRHAEQRALGARIRRRGQRRQWDGDAGVAVAAAGDHPRGGGDEGARHRPVGQQSLVSELLRSPGLPHDRHDPLRLPVGGERRAGRAAGRDALRRFIPAHVRRGSGGPRRSCRVHPGQRHLPGAPARLAEHARRADRRLAADAVTSERTAALMQRLGIALPVLQAPMAGVQDHRLAVAVSEAGGLGALPAAMLTLEALRGELQALRAATSRPFNVNFFCHTPPAPDAQREAAWRQALAPFYAEAGIDAATIPAGPGRQPFSAETWATVAPFAPPAISFHFGLPAPELLAPVKRSGAFVLASATTVDEAHWLEAHGADAVIAQGLEAGGHRGHFLDLEPATALTRQMGTFALLPQVVAAVRVPVIAAGGIADAQGVAAALSLGAAAVQVGTAYLLCPEATTSPMHRAALASEAARHTALTTLFSGRPARGIVNRVMRELGPMNAVAPAFPLATSAIAPLRQWAERRGSGDFSPLWAGQNTGGCRAIPAGELTRSLVGPT</sequence>
<comment type="caution">
    <text evidence="13">The sequence shown here is derived from an EMBL/GenBank/DDBJ whole genome shotgun (WGS) entry which is preliminary data.</text>
</comment>
<comment type="similarity">
    <text evidence="2">Belongs to the nitronate monooxygenase family. NMO class I subfamily.</text>
</comment>
<evidence type="ECO:0000256" key="10">
    <source>
        <dbReference type="ARBA" id="ARBA00049401"/>
    </source>
</evidence>
<dbReference type="InterPro" id="IPR036059">
    <property type="entry name" value="TldD/PmbA_sf"/>
</dbReference>
<evidence type="ECO:0000256" key="7">
    <source>
        <dbReference type="ARBA" id="ARBA00023002"/>
    </source>
</evidence>
<evidence type="ECO:0000256" key="8">
    <source>
        <dbReference type="ARBA" id="ARBA00023033"/>
    </source>
</evidence>
<evidence type="ECO:0000256" key="9">
    <source>
        <dbReference type="ARBA" id="ARBA00031155"/>
    </source>
</evidence>